<dbReference type="GO" id="GO:0004674">
    <property type="term" value="F:protein serine/threonine kinase activity"/>
    <property type="evidence" value="ECO:0007669"/>
    <property type="project" value="UniProtKB-KW"/>
</dbReference>
<dbReference type="InterPro" id="IPR011009">
    <property type="entry name" value="Kinase-like_dom_sf"/>
</dbReference>
<evidence type="ECO:0000256" key="5">
    <source>
        <dbReference type="ARBA" id="ARBA00022840"/>
    </source>
</evidence>
<dbReference type="SUPFAM" id="SSF56112">
    <property type="entry name" value="Protein kinase-like (PK-like)"/>
    <property type="match status" value="1"/>
</dbReference>
<dbReference type="GO" id="GO:0005524">
    <property type="term" value="F:ATP binding"/>
    <property type="evidence" value="ECO:0007669"/>
    <property type="project" value="UniProtKB-KW"/>
</dbReference>
<keyword evidence="2" id="KW-0808">Transferase</keyword>
<dbReference type="EMBL" id="CAJNDS010002745">
    <property type="protein sequence ID" value="CAE7582049.1"/>
    <property type="molecule type" value="Genomic_DNA"/>
</dbReference>
<evidence type="ECO:0000256" key="1">
    <source>
        <dbReference type="ARBA" id="ARBA00022527"/>
    </source>
</evidence>
<evidence type="ECO:0000259" key="8">
    <source>
        <dbReference type="PROSITE" id="PS50011"/>
    </source>
</evidence>
<dbReference type="Gene3D" id="3.30.200.20">
    <property type="entry name" value="Phosphorylase Kinase, domain 1"/>
    <property type="match status" value="1"/>
</dbReference>
<dbReference type="Pfam" id="PF00069">
    <property type="entry name" value="Pkinase"/>
    <property type="match status" value="1"/>
</dbReference>
<keyword evidence="7" id="KW-0472">Membrane</keyword>
<evidence type="ECO:0000256" key="3">
    <source>
        <dbReference type="ARBA" id="ARBA00022741"/>
    </source>
</evidence>
<dbReference type="PROSITE" id="PS50011">
    <property type="entry name" value="PROTEIN_KINASE_DOM"/>
    <property type="match status" value="1"/>
</dbReference>
<dbReference type="SMART" id="SM00220">
    <property type="entry name" value="S_TKc"/>
    <property type="match status" value="1"/>
</dbReference>
<keyword evidence="1" id="KW-0723">Serine/threonine-protein kinase</keyword>
<feature type="transmembrane region" description="Helical" evidence="7">
    <location>
        <begin position="6"/>
        <end position="26"/>
    </location>
</feature>
<evidence type="ECO:0000313" key="9">
    <source>
        <dbReference type="EMBL" id="CAE7582049.1"/>
    </source>
</evidence>
<keyword evidence="5" id="KW-0067">ATP-binding</keyword>
<protein>
    <submittedName>
        <fullName evidence="9">Prkx protein</fullName>
    </submittedName>
</protein>
<dbReference type="InterPro" id="IPR000719">
    <property type="entry name" value="Prot_kinase_dom"/>
</dbReference>
<keyword evidence="3" id="KW-0547">Nucleotide-binding</keyword>
<keyword evidence="10" id="KW-1185">Reference proteome</keyword>
<dbReference type="AlphaFoldDB" id="A0A812UTA8"/>
<proteinExistence type="predicted"/>
<sequence>MDLLLALIVFALCFGACLILLLLIVMNPCRFRLRERSASASWPAKAEGLEQSNDYNALLQMHLRRELSKGTAATRLVESIAEAVAEIRTGQRVPVPEDVEELPGIVSTDFSTLRARGCVGILDLTDMRIDLVEHPDGPEKTRLCTWKTVSKARLVKESKVQTVAEERLVLAATWAFPSPFIIAYHGCCQTPRYLRFRMEGIGLYGSEAHARYYMASVVCALQHLHSLQVVFRSLNPESCLLDCQGQLKLFDFSCAKIIVNKTWTMCGTPEYFAPEVAANVGHTFDYDWWIVGIMTYELCAEVSPFAEANMMDTLTRIQECQFTIPKSVPSSARNVIRKLLVKDPSKRAPGGAKSLAKHSFFRPVSEPKGSWNCYQMAPPFTPSFADGPFSNIKKAGDEEIAESWGAQTATEEDPAPMRVEWEQFGPVGPCDEFP</sequence>
<name>A0A812UTA8_9DINO</name>
<reference evidence="9" key="1">
    <citation type="submission" date="2021-02" db="EMBL/GenBank/DDBJ databases">
        <authorList>
            <person name="Dougan E. K."/>
            <person name="Rhodes N."/>
            <person name="Thang M."/>
            <person name="Chan C."/>
        </authorList>
    </citation>
    <scope>NUCLEOTIDE SEQUENCE</scope>
</reference>
<evidence type="ECO:0000256" key="4">
    <source>
        <dbReference type="ARBA" id="ARBA00022777"/>
    </source>
</evidence>
<feature type="region of interest" description="Disordered" evidence="6">
    <location>
        <begin position="399"/>
        <end position="434"/>
    </location>
</feature>
<evidence type="ECO:0000256" key="2">
    <source>
        <dbReference type="ARBA" id="ARBA00022679"/>
    </source>
</evidence>
<feature type="domain" description="Protein kinase" evidence="8">
    <location>
        <begin position="108"/>
        <end position="361"/>
    </location>
</feature>
<accession>A0A812UTA8</accession>
<keyword evidence="7" id="KW-0812">Transmembrane</keyword>
<comment type="caution">
    <text evidence="9">The sequence shown here is derived from an EMBL/GenBank/DDBJ whole genome shotgun (WGS) entry which is preliminary data.</text>
</comment>
<keyword evidence="4" id="KW-0418">Kinase</keyword>
<organism evidence="9 10">
    <name type="scientific">Symbiodinium natans</name>
    <dbReference type="NCBI Taxonomy" id="878477"/>
    <lineage>
        <taxon>Eukaryota</taxon>
        <taxon>Sar</taxon>
        <taxon>Alveolata</taxon>
        <taxon>Dinophyceae</taxon>
        <taxon>Suessiales</taxon>
        <taxon>Symbiodiniaceae</taxon>
        <taxon>Symbiodinium</taxon>
    </lineage>
</organism>
<evidence type="ECO:0000313" key="10">
    <source>
        <dbReference type="Proteomes" id="UP000604046"/>
    </source>
</evidence>
<dbReference type="Proteomes" id="UP000604046">
    <property type="component" value="Unassembled WGS sequence"/>
</dbReference>
<dbReference type="Gene3D" id="1.10.510.10">
    <property type="entry name" value="Transferase(Phosphotransferase) domain 1"/>
    <property type="match status" value="1"/>
</dbReference>
<evidence type="ECO:0000256" key="7">
    <source>
        <dbReference type="SAM" id="Phobius"/>
    </source>
</evidence>
<dbReference type="PANTHER" id="PTHR24353">
    <property type="entry name" value="CYCLIC NUCLEOTIDE-DEPENDENT PROTEIN KINASE"/>
    <property type="match status" value="1"/>
</dbReference>
<gene>
    <name evidence="9" type="primary">Prkx</name>
    <name evidence="9" type="ORF">SNAT2548_LOCUS33208</name>
</gene>
<keyword evidence="7" id="KW-1133">Transmembrane helix</keyword>
<evidence type="ECO:0000256" key="6">
    <source>
        <dbReference type="SAM" id="MobiDB-lite"/>
    </source>
</evidence>